<feature type="transmembrane region" description="Helical" evidence="2">
    <location>
        <begin position="100"/>
        <end position="119"/>
    </location>
</feature>
<keyword evidence="2" id="KW-0472">Membrane</keyword>
<dbReference type="RefSeq" id="WP_008305620.1">
    <property type="nucleotide sequence ID" value="NZ_BAEK01000071.1"/>
</dbReference>
<sequence length="240" mass="27768">MSSYDNAELLALWLEDNLTPEQRNIFEQRCVQDDDFAQQVEAASTIKLHADGYQDFDVPQWDRGKTFDCQERGSSQERANSQERVDSRNPFEYSARRQRWAWLPSVSFAMSALAIVLVLTGTQVSLTSGELRIRFGHEQSQLAMSKLIDSKLDTFKQNQQEAFSLYAQTLQQQQLESASQLTNYLLTSSRKERREDFAELIKFVNQQRSDDQLFYARQLNQLQQDVYLDANGIKVDGTQQ</sequence>
<evidence type="ECO:0008006" key="5">
    <source>
        <dbReference type="Google" id="ProtNLM"/>
    </source>
</evidence>
<keyword evidence="2" id="KW-1133">Transmembrane helix</keyword>
<gene>
    <name evidence="3" type="ORF">GAGA_3866</name>
</gene>
<accession>A0ABQ0IBF3</accession>
<dbReference type="EMBL" id="BAEK01000071">
    <property type="protein sequence ID" value="GAC06699.1"/>
    <property type="molecule type" value="Genomic_DNA"/>
</dbReference>
<evidence type="ECO:0000313" key="4">
    <source>
        <dbReference type="Proteomes" id="UP000008372"/>
    </source>
</evidence>
<evidence type="ECO:0000313" key="3">
    <source>
        <dbReference type="EMBL" id="GAC06699.1"/>
    </source>
</evidence>
<name>A0ABQ0IBF3_9ALTE</name>
<keyword evidence="4" id="KW-1185">Reference proteome</keyword>
<organism evidence="3 4">
    <name type="scientific">Paraglaciecola agarilytica NO2</name>
    <dbReference type="NCBI Taxonomy" id="1125747"/>
    <lineage>
        <taxon>Bacteria</taxon>
        <taxon>Pseudomonadati</taxon>
        <taxon>Pseudomonadota</taxon>
        <taxon>Gammaproteobacteria</taxon>
        <taxon>Alteromonadales</taxon>
        <taxon>Alteromonadaceae</taxon>
        <taxon>Paraglaciecola</taxon>
    </lineage>
</organism>
<feature type="region of interest" description="Disordered" evidence="1">
    <location>
        <begin position="67"/>
        <end position="86"/>
    </location>
</feature>
<evidence type="ECO:0000256" key="2">
    <source>
        <dbReference type="SAM" id="Phobius"/>
    </source>
</evidence>
<evidence type="ECO:0000256" key="1">
    <source>
        <dbReference type="SAM" id="MobiDB-lite"/>
    </source>
</evidence>
<dbReference type="Proteomes" id="UP000008372">
    <property type="component" value="Unassembled WGS sequence"/>
</dbReference>
<protein>
    <recommendedName>
        <fullName evidence="5">Anti-sigma factor</fullName>
    </recommendedName>
</protein>
<proteinExistence type="predicted"/>
<reference evidence="3 4" key="1">
    <citation type="journal article" date="2014" name="Environ. Microbiol.">
        <title>Comparative genomics of the marine bacterial genus Glaciecola reveals the high degree of genomic diversity and genomic characteristic for cold adaptation.</title>
        <authorList>
            <person name="Qin Q.L."/>
            <person name="Xie B.B."/>
            <person name="Yu Y."/>
            <person name="Shu Y.L."/>
            <person name="Rong J.C."/>
            <person name="Zhang Y.J."/>
            <person name="Zhao D.L."/>
            <person name="Chen X.L."/>
            <person name="Zhang X.Y."/>
            <person name="Chen B."/>
            <person name="Zhou B.C."/>
            <person name="Zhang Y.Z."/>
        </authorList>
    </citation>
    <scope>NUCLEOTIDE SEQUENCE [LARGE SCALE GENOMIC DNA]</scope>
    <source>
        <strain evidence="3 4">NO2</strain>
    </source>
</reference>
<keyword evidence="2" id="KW-0812">Transmembrane</keyword>
<comment type="caution">
    <text evidence="3">The sequence shown here is derived from an EMBL/GenBank/DDBJ whole genome shotgun (WGS) entry which is preliminary data.</text>
</comment>